<dbReference type="OrthoDB" id="174291at2"/>
<keyword evidence="1" id="KW-0732">Signal</keyword>
<dbReference type="HOGENOM" id="CLU_503045_0_0_0"/>
<dbReference type="eggNOG" id="COG4625">
    <property type="taxonomic scope" value="Bacteria"/>
</dbReference>
<organism evidence="2 3">
    <name type="scientific">Coraliomargarita akajimensis (strain DSM 45221 / IAM 15411 / JCM 23193 / KCTC 12865 / 04OKA010-24)</name>
    <dbReference type="NCBI Taxonomy" id="583355"/>
    <lineage>
        <taxon>Bacteria</taxon>
        <taxon>Pseudomonadati</taxon>
        <taxon>Verrucomicrobiota</taxon>
        <taxon>Opitutia</taxon>
        <taxon>Puniceicoccales</taxon>
        <taxon>Coraliomargaritaceae</taxon>
        <taxon>Coraliomargarita</taxon>
    </lineage>
</organism>
<dbReference type="AlphaFoldDB" id="D5EM19"/>
<proteinExistence type="predicted"/>
<evidence type="ECO:0000256" key="1">
    <source>
        <dbReference type="ARBA" id="ARBA00022729"/>
    </source>
</evidence>
<sequence>MNLRHRESLWLCCFVAIAQVANGVILSWTGTSSEDWGTAENWSPERIPVDGDSLYFVSSAAAVTNNNLSGTLEVDDLFFANATDGYDFTVNGNGIRVTGSIGTEVVTDTSTDTITDTLNTDIEFVGSSIEINTSTGHNLVLNGQLSGGTQLVYNDGGNGAGDDGEVTLAGANSYTGGSRLNGGTLRLLHNAALGTGALSIEDRSNTNPLLVLGADGLLIGNDLTLTNQGSNKRILLDLAGSGTAELSGAIVLNETGSTNNRFIVGEDDVLTLSGDISGPGRLSLFQDAGGGTLVLSGNNSHGGGVLVREGSLVIASDNALGTGLLTIEDRGVNPVILLTDGRMVANEIIFSNRGGNKTLELDVAGAGAAELSGRITIQERTSGRVDFRVGNNDQLVLSGQVTSTRNAGVTKLGNGRLVLSNASNDYTGITDVRDGVLAINADNSAVTGGVQVRAGAELTGSGRTGSALSVAGTVAPGDASVGVFRAASADFSDGSSVRIELDSSAGVAAGADLLVLDQGIQTSATGDLNLTGLVQLELSDISSTPMPFAIGTTFTLISYDGAWNGGLLSSGGAELQDGGTFVALSNTWRIDYASSVGGANFVGEQLNGSSVLITAVPEPASSVLVGGLIVALACGARRRRVV</sequence>
<dbReference type="Proteomes" id="UP000000925">
    <property type="component" value="Chromosome"/>
</dbReference>
<keyword evidence="3" id="KW-1185">Reference proteome</keyword>
<gene>
    <name evidence="2" type="ordered locus">Caka_2161</name>
</gene>
<evidence type="ECO:0000313" key="3">
    <source>
        <dbReference type="Proteomes" id="UP000000925"/>
    </source>
</evidence>
<dbReference type="KEGG" id="caa:Caka_2161"/>
<dbReference type="Pfam" id="PF12951">
    <property type="entry name" value="PATR"/>
    <property type="match status" value="3"/>
</dbReference>
<protein>
    <submittedName>
        <fullName evidence="2">Autotransporter-associated beta strand repeat protein</fullName>
    </submittedName>
</protein>
<dbReference type="InterPro" id="IPR013425">
    <property type="entry name" value="Autotrns_rpt"/>
</dbReference>
<dbReference type="RefSeq" id="WP_013043901.1">
    <property type="nucleotide sequence ID" value="NC_014008.1"/>
</dbReference>
<dbReference type="STRING" id="583355.Caka_2161"/>
<evidence type="ECO:0000313" key="2">
    <source>
        <dbReference type="EMBL" id="ADE55179.1"/>
    </source>
</evidence>
<reference evidence="2 3" key="1">
    <citation type="journal article" date="2010" name="Stand. Genomic Sci.">
        <title>Complete genome sequence of Coraliomargarita akajimensis type strain (04OKA010-24).</title>
        <authorList>
            <person name="Mavromatis K."/>
            <person name="Abt B."/>
            <person name="Brambilla E."/>
            <person name="Lapidus A."/>
            <person name="Copeland A."/>
            <person name="Deshpande S."/>
            <person name="Nolan M."/>
            <person name="Lucas S."/>
            <person name="Tice H."/>
            <person name="Cheng J.F."/>
            <person name="Han C."/>
            <person name="Detter J.C."/>
            <person name="Woyke T."/>
            <person name="Goodwin L."/>
            <person name="Pitluck S."/>
            <person name="Held B."/>
            <person name="Brettin T."/>
            <person name="Tapia R."/>
            <person name="Ivanova N."/>
            <person name="Mikhailova N."/>
            <person name="Pati A."/>
            <person name="Liolios K."/>
            <person name="Chen A."/>
            <person name="Palaniappan K."/>
            <person name="Land M."/>
            <person name="Hauser L."/>
            <person name="Chang Y.J."/>
            <person name="Jeffries C.D."/>
            <person name="Rohde M."/>
            <person name="Goker M."/>
            <person name="Bristow J."/>
            <person name="Eisen J.A."/>
            <person name="Markowitz V."/>
            <person name="Hugenholtz P."/>
            <person name="Klenk H.P."/>
            <person name="Kyrpides N.C."/>
        </authorList>
    </citation>
    <scope>NUCLEOTIDE SEQUENCE [LARGE SCALE GENOMIC DNA]</scope>
    <source>
        <strain evidence="3">DSM 45221 / IAM 15411 / JCM 23193 / KCTC 12865</strain>
    </source>
</reference>
<dbReference type="EMBL" id="CP001998">
    <property type="protein sequence ID" value="ADE55179.1"/>
    <property type="molecule type" value="Genomic_DNA"/>
</dbReference>
<accession>D5EM19</accession>
<dbReference type="NCBIfam" id="TIGR02601">
    <property type="entry name" value="autotrns_rpt"/>
    <property type="match status" value="3"/>
</dbReference>
<name>D5EM19_CORAD</name>